<reference evidence="2 3" key="1">
    <citation type="submission" date="2020-02" db="EMBL/GenBank/DDBJ databases">
        <authorList>
            <person name="Hogendoorn C."/>
        </authorList>
    </citation>
    <scope>NUCLEOTIDE SEQUENCE [LARGE SCALE GENOMIC DNA]</scope>
    <source>
        <strain evidence="2">R501</strain>
    </source>
</reference>
<feature type="region of interest" description="Disordered" evidence="1">
    <location>
        <begin position="26"/>
        <end position="53"/>
    </location>
</feature>
<dbReference type="EMBL" id="LR778114">
    <property type="protein sequence ID" value="CAB1128585.1"/>
    <property type="molecule type" value="Genomic_DNA"/>
</dbReference>
<accession>A0A6F8ZGJ6</accession>
<organism evidence="2 3">
    <name type="scientific">Candidatus Hydrogenisulfobacillus filiaventi</name>
    <dbReference type="NCBI Taxonomy" id="2707344"/>
    <lineage>
        <taxon>Bacteria</taxon>
        <taxon>Bacillati</taxon>
        <taxon>Bacillota</taxon>
        <taxon>Clostridia</taxon>
        <taxon>Eubacteriales</taxon>
        <taxon>Clostridiales Family XVII. Incertae Sedis</taxon>
        <taxon>Candidatus Hydrogenisulfobacillus</taxon>
    </lineage>
</organism>
<keyword evidence="3" id="KW-1185">Reference proteome</keyword>
<dbReference type="Proteomes" id="UP000503399">
    <property type="component" value="Chromosome"/>
</dbReference>
<name>A0A6F8ZGJ6_9FIRM</name>
<gene>
    <name evidence="2" type="ORF">R50_1079</name>
</gene>
<evidence type="ECO:0000256" key="1">
    <source>
        <dbReference type="SAM" id="MobiDB-lite"/>
    </source>
</evidence>
<dbReference type="KEGG" id="hfv:R50_1079"/>
<evidence type="ECO:0000313" key="2">
    <source>
        <dbReference type="EMBL" id="CAB1128585.1"/>
    </source>
</evidence>
<evidence type="ECO:0000313" key="3">
    <source>
        <dbReference type="Proteomes" id="UP000503399"/>
    </source>
</evidence>
<protein>
    <submittedName>
        <fullName evidence="2">Uncharacterized protein</fullName>
    </submittedName>
</protein>
<proteinExistence type="predicted"/>
<sequence>MQLGGGKRPASNFELDLGHLALGAAPGWNETGGSQTMAGHERPGARPVRAVWR</sequence>
<dbReference type="AlphaFoldDB" id="A0A6F8ZGJ6"/>